<keyword evidence="3" id="KW-1185">Reference proteome</keyword>
<dbReference type="InterPro" id="IPR029030">
    <property type="entry name" value="Caspase-like_dom_sf"/>
</dbReference>
<dbReference type="EMBL" id="JAAMPJ010000018">
    <property type="protein sequence ID" value="NGY65943.1"/>
    <property type="molecule type" value="Genomic_DNA"/>
</dbReference>
<dbReference type="GO" id="GO:0004197">
    <property type="term" value="F:cysteine-type endopeptidase activity"/>
    <property type="evidence" value="ECO:0007669"/>
    <property type="project" value="InterPro"/>
</dbReference>
<accession>A0A7C9S0T9</accession>
<dbReference type="PANTHER" id="PTHR22576">
    <property type="entry name" value="MUCOSA ASSOCIATED LYMPHOID TISSUE LYMPHOMA TRANSLOCATION PROTEIN 1/PARACASPASE"/>
    <property type="match status" value="1"/>
</dbReference>
<reference evidence="2 3" key="1">
    <citation type="submission" date="2020-03" db="EMBL/GenBank/DDBJ databases">
        <title>Isolation and identification of active actinomycetes.</title>
        <authorList>
            <person name="Sun X."/>
        </authorList>
    </citation>
    <scope>NUCLEOTIDE SEQUENCE [LARGE SCALE GENOMIC DNA]</scope>
    <source>
        <strain evidence="2 3">NEAU-D13</strain>
    </source>
</reference>
<dbReference type="PANTHER" id="PTHR22576:SF37">
    <property type="entry name" value="MUCOSA-ASSOCIATED LYMPHOID TISSUE LYMPHOMA TRANSLOCATION PROTEIN 1"/>
    <property type="match status" value="1"/>
</dbReference>
<name>A0A7C9S0T9_9PSEU</name>
<dbReference type="InterPro" id="IPR052039">
    <property type="entry name" value="Caspase-related_regulators"/>
</dbReference>
<gene>
    <name evidence="2" type="ORF">G7043_44360</name>
</gene>
<evidence type="ECO:0000313" key="3">
    <source>
        <dbReference type="Proteomes" id="UP000481360"/>
    </source>
</evidence>
<protein>
    <submittedName>
        <fullName evidence="2">Caspase family protein</fullName>
    </submittedName>
</protein>
<dbReference type="InterPro" id="IPR011600">
    <property type="entry name" value="Pept_C14_caspase"/>
</dbReference>
<dbReference type="SUPFAM" id="SSF52129">
    <property type="entry name" value="Caspase-like"/>
    <property type="match status" value="1"/>
</dbReference>
<dbReference type="GO" id="GO:0006508">
    <property type="term" value="P:proteolysis"/>
    <property type="evidence" value="ECO:0007669"/>
    <property type="project" value="InterPro"/>
</dbReference>
<feature type="domain" description="Peptidase C14 caspase" evidence="1">
    <location>
        <begin position="2"/>
        <end position="177"/>
    </location>
</feature>
<dbReference type="AlphaFoldDB" id="A0A7C9S0T9"/>
<dbReference type="Pfam" id="PF00656">
    <property type="entry name" value="Peptidase_C14"/>
    <property type="match status" value="1"/>
</dbReference>
<dbReference type="Proteomes" id="UP000481360">
    <property type="component" value="Unassembled WGS sequence"/>
</dbReference>
<evidence type="ECO:0000313" key="2">
    <source>
        <dbReference type="EMBL" id="NGY65943.1"/>
    </source>
</evidence>
<proteinExistence type="predicted"/>
<comment type="caution">
    <text evidence="2">The sequence shown here is derived from an EMBL/GenBank/DDBJ whole genome shotgun (WGS) entry which is preliminary data.</text>
</comment>
<evidence type="ECO:0000259" key="1">
    <source>
        <dbReference type="Pfam" id="PF00656"/>
    </source>
</evidence>
<sequence>MKRALLVGVDHYDHHRNLSGCANDARAIEPLLAFNEDRSRNLRCHSLTETVTRSELRTELKDLLAAGADFALLYFAGHGAQETNDLALMTSDSTSDDLGVRFSEVLALIGNSDVKEVVVILDCCFSGTAGTVPGLSKDSAVVRSGVSILTASRGDQLSAEVDDRGVFSSYLEGALDGGAADVLGQVTVAGLYSYLWECFDDWGPRPTFKTNVDRLHAVRRCKPSIPVDTLRELTNWFPSADYEFPLDPTYEPDKEKTQLPPHPVNEAVFAKLQACRANKLVEPVAHEHMYFAAINRGSCRLTPLGKHYWSLAEQDLL</sequence>
<organism evidence="2 3">
    <name type="scientific">Lentzea alba</name>
    <dbReference type="NCBI Taxonomy" id="2714351"/>
    <lineage>
        <taxon>Bacteria</taxon>
        <taxon>Bacillati</taxon>
        <taxon>Actinomycetota</taxon>
        <taxon>Actinomycetes</taxon>
        <taxon>Pseudonocardiales</taxon>
        <taxon>Pseudonocardiaceae</taxon>
        <taxon>Lentzea</taxon>
    </lineage>
</organism>
<dbReference type="Gene3D" id="3.40.50.1460">
    <property type="match status" value="1"/>
</dbReference>
<dbReference type="RefSeq" id="WP_166055165.1">
    <property type="nucleotide sequence ID" value="NZ_JAAMPJ010000018.1"/>
</dbReference>